<evidence type="ECO:0000313" key="1">
    <source>
        <dbReference type="EMBL" id="SUZ91016.1"/>
    </source>
</evidence>
<proteinExistence type="predicted"/>
<dbReference type="AlphaFoldDB" id="A0A381RGT0"/>
<sequence length="234" mass="27249">MKRRDSIKTVALASFGASIFLESCYDVTREKIARSLTRYEYGRTPEEKLYDDKLFEKKFFSNDELLTLDKLCNLILPPNDFGSIKDAEVVQLIEFMAKDIPSYQEPLRKGLSWIDNESKNRFDNLFIDIPNSSQKEILEEIAYYDPNKNMNDLPEPVQWFNLVRNLTMTGYFTSEIGIKELGYKGNTPNFWDGVPQDVLDQYGLSYDKNLLDKYVDQSKRNDKAIWDNKGNLIS</sequence>
<reference evidence="1" key="1">
    <citation type="submission" date="2018-05" db="EMBL/GenBank/DDBJ databases">
        <authorList>
            <person name="Lanie J.A."/>
            <person name="Ng W.-L."/>
            <person name="Kazmierczak K.M."/>
            <person name="Andrzejewski T.M."/>
            <person name="Davidsen T.M."/>
            <person name="Wayne K.J."/>
            <person name="Tettelin H."/>
            <person name="Glass J.I."/>
            <person name="Rusch D."/>
            <person name="Podicherti R."/>
            <person name="Tsui H.-C.T."/>
            <person name="Winkler M.E."/>
        </authorList>
    </citation>
    <scope>NUCLEOTIDE SEQUENCE</scope>
</reference>
<dbReference type="EMBL" id="UINC01001942">
    <property type="protein sequence ID" value="SUZ91016.1"/>
    <property type="molecule type" value="Genomic_DNA"/>
</dbReference>
<name>A0A381RGT0_9ZZZZ</name>
<dbReference type="InterPro" id="IPR027056">
    <property type="entry name" value="Gluconate_2DH_su3"/>
</dbReference>
<protein>
    <recommendedName>
        <fullName evidence="2">Tat pathway signal protein</fullName>
    </recommendedName>
</protein>
<gene>
    <name evidence="1" type="ORF">METZ01_LOCUS43870</name>
</gene>
<evidence type="ECO:0008006" key="2">
    <source>
        <dbReference type="Google" id="ProtNLM"/>
    </source>
</evidence>
<organism evidence="1">
    <name type="scientific">marine metagenome</name>
    <dbReference type="NCBI Taxonomy" id="408172"/>
    <lineage>
        <taxon>unclassified sequences</taxon>
        <taxon>metagenomes</taxon>
        <taxon>ecological metagenomes</taxon>
    </lineage>
</organism>
<dbReference type="Pfam" id="PF13618">
    <property type="entry name" value="Gluconate_2-dh3"/>
    <property type="match status" value="1"/>
</dbReference>
<accession>A0A381RGT0</accession>